<sequence>MGFLDVDGTRRPAPEPARVDVRVPVAVGTLLWMLAATVAGFAYGPLDADGLGWWLTAAIVGVVLGFVGLAVLLLRSER</sequence>
<evidence type="ECO:0000313" key="2">
    <source>
        <dbReference type="EMBL" id="MWB97507.1"/>
    </source>
</evidence>
<dbReference type="InterPro" id="IPR019681">
    <property type="entry name" value="DUF2530"/>
</dbReference>
<dbReference type="AlphaFoldDB" id="A0A6I4P2I7"/>
<dbReference type="Pfam" id="PF10745">
    <property type="entry name" value="DUF2530"/>
    <property type="match status" value="1"/>
</dbReference>
<keyword evidence="1" id="KW-1133">Transmembrane helix</keyword>
<accession>A0A6I4P2I7</accession>
<dbReference type="RefSeq" id="WP_160422854.1">
    <property type="nucleotide sequence ID" value="NZ_WSTA01000007.1"/>
</dbReference>
<name>A0A6I4P2I7_9MICO</name>
<protein>
    <submittedName>
        <fullName evidence="2">DUF2530 domain-containing protein</fullName>
    </submittedName>
</protein>
<feature type="transmembrane region" description="Helical" evidence="1">
    <location>
        <begin position="51"/>
        <end position="74"/>
    </location>
</feature>
<proteinExistence type="predicted"/>
<keyword evidence="3" id="KW-1185">Reference proteome</keyword>
<comment type="caution">
    <text evidence="2">The sequence shown here is derived from an EMBL/GenBank/DDBJ whole genome shotgun (WGS) entry which is preliminary data.</text>
</comment>
<reference evidence="2 3" key="1">
    <citation type="submission" date="2019-12" db="EMBL/GenBank/DDBJ databases">
        <authorList>
            <person name="Kim Y.S."/>
        </authorList>
    </citation>
    <scope>NUCLEOTIDE SEQUENCE [LARGE SCALE GENOMIC DNA]</scope>
    <source>
        <strain evidence="2 3">MMS17-SY077</strain>
    </source>
</reference>
<dbReference type="EMBL" id="WSTA01000007">
    <property type="protein sequence ID" value="MWB97507.1"/>
    <property type="molecule type" value="Genomic_DNA"/>
</dbReference>
<keyword evidence="1" id="KW-0472">Membrane</keyword>
<organism evidence="2 3">
    <name type="scientific">Agromyces seonyuensis</name>
    <dbReference type="NCBI Taxonomy" id="2662446"/>
    <lineage>
        <taxon>Bacteria</taxon>
        <taxon>Bacillati</taxon>
        <taxon>Actinomycetota</taxon>
        <taxon>Actinomycetes</taxon>
        <taxon>Micrococcales</taxon>
        <taxon>Microbacteriaceae</taxon>
        <taxon>Agromyces</taxon>
    </lineage>
</organism>
<feature type="transmembrane region" description="Helical" evidence="1">
    <location>
        <begin position="21"/>
        <end position="45"/>
    </location>
</feature>
<evidence type="ECO:0000313" key="3">
    <source>
        <dbReference type="Proteomes" id="UP000438182"/>
    </source>
</evidence>
<evidence type="ECO:0000256" key="1">
    <source>
        <dbReference type="SAM" id="Phobius"/>
    </source>
</evidence>
<keyword evidence="1" id="KW-0812">Transmembrane</keyword>
<dbReference type="Proteomes" id="UP000438182">
    <property type="component" value="Unassembled WGS sequence"/>
</dbReference>
<gene>
    <name evidence="2" type="ORF">GB864_02900</name>
</gene>